<dbReference type="OrthoDB" id="9794645at2"/>
<keyword evidence="2" id="KW-1185">Reference proteome</keyword>
<dbReference type="Proteomes" id="UP000309215">
    <property type="component" value="Unassembled WGS sequence"/>
</dbReference>
<dbReference type="SUPFAM" id="SSF53474">
    <property type="entry name" value="alpha/beta-Hydrolases"/>
    <property type="match status" value="1"/>
</dbReference>
<dbReference type="AlphaFoldDB" id="A0A4U1J853"/>
<sequence>MRWKKVLSIVALVCGVLVFLVALAFLTLDRWLYTALDPGPFDPSAAPPAPNYAEPSAWAALPTLEDDADVSLPELPPLSPGAAKADVFFVHPTTSMAKRWNTPIDDPAVVQATARGATLIQASVFNACCAVYAPRYRQASGKAFVHPSPDGDRAVDLAYTDVAAAFDAFLERRGEGRPFLLASHSQGTVLAARLLREKIWGKPAGKHLVAAYLVGGPIHPATIGEDIPICASEDQWGCVVGWNARGPRYERNEYEFKDAPATGARICVNPLTWKNDGAAAPASQNQGALFFDTESPAVLPTFADAACQPDGNLWISQMGSLPARGPASGILLWTMGPDNYHPIEYQLFYVNLRKNAVRRVEAFQAAHASP</sequence>
<dbReference type="Pfam" id="PF11288">
    <property type="entry name" value="DUF3089"/>
    <property type="match status" value="1"/>
</dbReference>
<dbReference type="InterPro" id="IPR029058">
    <property type="entry name" value="AB_hydrolase_fold"/>
</dbReference>
<dbReference type="InterPro" id="IPR021440">
    <property type="entry name" value="DUF3089"/>
</dbReference>
<accession>A0A4U1J853</accession>
<protein>
    <submittedName>
        <fullName evidence="1">DUF3089 domain-containing protein</fullName>
    </submittedName>
</protein>
<evidence type="ECO:0000313" key="1">
    <source>
        <dbReference type="EMBL" id="TKD03558.1"/>
    </source>
</evidence>
<reference evidence="1 2" key="1">
    <citation type="submission" date="2019-04" db="EMBL/GenBank/DDBJ databases">
        <authorList>
            <person name="Li Y."/>
            <person name="Wang J."/>
        </authorList>
    </citation>
    <scope>NUCLEOTIDE SEQUENCE [LARGE SCALE GENOMIC DNA]</scope>
    <source>
        <strain evidence="1 2">DSM 14668</strain>
    </source>
</reference>
<name>A0A4U1J853_9BACT</name>
<comment type="caution">
    <text evidence="1">The sequence shown here is derived from an EMBL/GenBank/DDBJ whole genome shotgun (WGS) entry which is preliminary data.</text>
</comment>
<dbReference type="EMBL" id="SSMQ01000028">
    <property type="protein sequence ID" value="TKD03558.1"/>
    <property type="molecule type" value="Genomic_DNA"/>
</dbReference>
<dbReference type="Gene3D" id="3.40.50.1820">
    <property type="entry name" value="alpha/beta hydrolase"/>
    <property type="match status" value="1"/>
</dbReference>
<dbReference type="RefSeq" id="WP_136931679.1">
    <property type="nucleotide sequence ID" value="NZ_SSMQ01000028.1"/>
</dbReference>
<proteinExistence type="predicted"/>
<organism evidence="1 2">
    <name type="scientific">Polyangium fumosum</name>
    <dbReference type="NCBI Taxonomy" id="889272"/>
    <lineage>
        <taxon>Bacteria</taxon>
        <taxon>Pseudomonadati</taxon>
        <taxon>Myxococcota</taxon>
        <taxon>Polyangia</taxon>
        <taxon>Polyangiales</taxon>
        <taxon>Polyangiaceae</taxon>
        <taxon>Polyangium</taxon>
    </lineage>
</organism>
<evidence type="ECO:0000313" key="2">
    <source>
        <dbReference type="Proteomes" id="UP000309215"/>
    </source>
</evidence>
<gene>
    <name evidence="1" type="ORF">E8A74_25495</name>
</gene>